<dbReference type="HAMAP" id="MF_01416">
    <property type="entry name" value="ATP_synth_delta_bact"/>
    <property type="match status" value="1"/>
</dbReference>
<dbReference type="PANTHER" id="PTHR11910">
    <property type="entry name" value="ATP SYNTHASE DELTA CHAIN"/>
    <property type="match status" value="1"/>
</dbReference>
<dbReference type="InterPro" id="IPR020781">
    <property type="entry name" value="ATPase_OSCP/d_CS"/>
</dbReference>
<dbReference type="GO" id="GO:0046933">
    <property type="term" value="F:proton-transporting ATP synthase activity, rotational mechanism"/>
    <property type="evidence" value="ECO:0007669"/>
    <property type="project" value="UniProtKB-UniRule"/>
</dbReference>
<dbReference type="GO" id="GO:0031676">
    <property type="term" value="C:plasma membrane-derived thylakoid membrane"/>
    <property type="evidence" value="ECO:0007669"/>
    <property type="project" value="UniProtKB-SubCell"/>
</dbReference>
<protein>
    <recommendedName>
        <fullName evidence="8">ATP synthase subunit delta</fullName>
    </recommendedName>
    <alternativeName>
        <fullName evidence="8">ATP synthase F(1) sector subunit delta</fullName>
    </alternativeName>
    <alternativeName>
        <fullName evidence="8">F-type ATPase subunit delta</fullName>
        <shortName evidence="8">F-ATPase subunit delta</shortName>
    </alternativeName>
</protein>
<dbReference type="AlphaFoldDB" id="A0A7C3PG55"/>
<dbReference type="PROSITE" id="PS00389">
    <property type="entry name" value="ATPASE_DELTA"/>
    <property type="match status" value="1"/>
</dbReference>
<dbReference type="SUPFAM" id="SSF47928">
    <property type="entry name" value="N-terminal domain of the delta subunit of the F1F0-ATP synthase"/>
    <property type="match status" value="1"/>
</dbReference>
<organism evidence="9">
    <name type="scientific">Oscillatoriales cyanobacterium SpSt-418</name>
    <dbReference type="NCBI Taxonomy" id="2282169"/>
    <lineage>
        <taxon>Bacteria</taxon>
        <taxon>Bacillati</taxon>
        <taxon>Cyanobacteriota</taxon>
        <taxon>Cyanophyceae</taxon>
        <taxon>Oscillatoriophycideae</taxon>
        <taxon>Oscillatoriales</taxon>
    </lineage>
</organism>
<comment type="subcellular location">
    <subcellularLocation>
        <location evidence="8">Cellular thylakoid membrane</location>
        <topology evidence="8">Peripheral membrane protein</topology>
    </subcellularLocation>
    <subcellularLocation>
        <location evidence="1">Membrane</location>
    </subcellularLocation>
</comment>
<keyword evidence="2 8" id="KW-0813">Transport</keyword>
<dbReference type="Pfam" id="PF00213">
    <property type="entry name" value="OSCP"/>
    <property type="match status" value="1"/>
</dbReference>
<comment type="caution">
    <text evidence="9">The sequence shown here is derived from an EMBL/GenBank/DDBJ whole genome shotgun (WGS) entry which is preliminary data.</text>
</comment>
<keyword evidence="5 8" id="KW-0472">Membrane</keyword>
<proteinExistence type="inferred from homology"/>
<evidence type="ECO:0000256" key="6">
    <source>
        <dbReference type="ARBA" id="ARBA00023196"/>
    </source>
</evidence>
<evidence type="ECO:0000256" key="2">
    <source>
        <dbReference type="ARBA" id="ARBA00022448"/>
    </source>
</evidence>
<dbReference type="PRINTS" id="PR00125">
    <property type="entry name" value="ATPASEDELTA"/>
</dbReference>
<dbReference type="Gene3D" id="1.10.520.20">
    <property type="entry name" value="N-terminal domain of the delta subunit of the F1F0-ATP synthase"/>
    <property type="match status" value="1"/>
</dbReference>
<gene>
    <name evidence="8" type="primary">atpH</name>
    <name evidence="8" type="synonym">atpD</name>
    <name evidence="9" type="ORF">ENR64_15730</name>
</gene>
<keyword evidence="4 8" id="KW-0406">Ion transport</keyword>
<dbReference type="InterPro" id="IPR000711">
    <property type="entry name" value="ATPase_OSCP/dsu"/>
</dbReference>
<sequence>MKGSVVATEVFEPYAQALMSLAQSQGLEDRFGEDASALIQILRESDELNQVLSSPLFEAGKKKAILQQILGDQFHPYMKNFLMLLVDRRRITYLQGILKQYQSLLRNLRRTVLAEVISAVPLTDEQQHAVREKVIAMTGAQQVELDPQINPDLIGGVIIKVGSQVVDASLRGQLRRISLRLAGTSN</sequence>
<name>A0A7C3PG55_9CYAN</name>
<dbReference type="EMBL" id="DSRU01000230">
    <property type="protein sequence ID" value="HFM99174.1"/>
    <property type="molecule type" value="Genomic_DNA"/>
</dbReference>
<accession>A0A7C3PG55</accession>
<evidence type="ECO:0000313" key="9">
    <source>
        <dbReference type="EMBL" id="HFM99174.1"/>
    </source>
</evidence>
<comment type="function">
    <text evidence="8">F(1)F(0) ATP synthase produces ATP from ADP in the presence of a proton or sodium gradient. F-type ATPases consist of two structural domains, F(1) containing the extramembraneous catalytic core and F(0) containing the membrane proton channel, linked together by a central stalk and a peripheral stalk. During catalysis, ATP synthesis in the catalytic domain of F(1) is coupled via a rotary mechanism of the central stalk subunits to proton translocation.</text>
</comment>
<dbReference type="InterPro" id="IPR026015">
    <property type="entry name" value="ATP_synth_OSCP/delta_N_sf"/>
</dbReference>
<keyword evidence="6 8" id="KW-0139">CF(1)</keyword>
<reference evidence="9" key="1">
    <citation type="journal article" date="2020" name="mSystems">
        <title>Genome- and Community-Level Interaction Insights into Carbon Utilization and Element Cycling Functions of Hydrothermarchaeota in Hydrothermal Sediment.</title>
        <authorList>
            <person name="Zhou Z."/>
            <person name="Liu Y."/>
            <person name="Xu W."/>
            <person name="Pan J."/>
            <person name="Luo Z.H."/>
            <person name="Li M."/>
        </authorList>
    </citation>
    <scope>NUCLEOTIDE SEQUENCE [LARGE SCALE GENOMIC DNA]</scope>
    <source>
        <strain evidence="9">SpSt-418</strain>
    </source>
</reference>
<comment type="function">
    <text evidence="8">This protein is part of the stalk that links CF(0) to CF(1). It either transmits conformational changes from CF(0) to CF(1) or is implicated in proton conduction.</text>
</comment>
<keyword evidence="7 8" id="KW-0066">ATP synthesis</keyword>
<evidence type="ECO:0000256" key="8">
    <source>
        <dbReference type="HAMAP-Rule" id="MF_01416"/>
    </source>
</evidence>
<dbReference type="NCBIfam" id="TIGR01145">
    <property type="entry name" value="ATP_synt_delta"/>
    <property type="match status" value="1"/>
</dbReference>
<evidence type="ECO:0000256" key="5">
    <source>
        <dbReference type="ARBA" id="ARBA00023136"/>
    </source>
</evidence>
<dbReference type="GO" id="GO:0045259">
    <property type="term" value="C:proton-transporting ATP synthase complex"/>
    <property type="evidence" value="ECO:0007669"/>
    <property type="project" value="UniProtKB-KW"/>
</dbReference>
<keyword evidence="3 8" id="KW-0375">Hydrogen ion transport</keyword>
<evidence type="ECO:0000256" key="1">
    <source>
        <dbReference type="ARBA" id="ARBA00004370"/>
    </source>
</evidence>
<evidence type="ECO:0000256" key="4">
    <source>
        <dbReference type="ARBA" id="ARBA00023065"/>
    </source>
</evidence>
<evidence type="ECO:0000256" key="7">
    <source>
        <dbReference type="ARBA" id="ARBA00023310"/>
    </source>
</evidence>
<keyword evidence="8" id="KW-0793">Thylakoid</keyword>
<evidence type="ECO:0000256" key="3">
    <source>
        <dbReference type="ARBA" id="ARBA00022781"/>
    </source>
</evidence>
<comment type="similarity">
    <text evidence="8">Belongs to the ATPase delta chain family.</text>
</comment>